<dbReference type="Gene3D" id="6.10.140.2220">
    <property type="match status" value="1"/>
</dbReference>
<dbReference type="GO" id="GO:0008270">
    <property type="term" value="F:zinc ion binding"/>
    <property type="evidence" value="ECO:0007669"/>
    <property type="project" value="UniProtKB-KW"/>
</dbReference>
<keyword evidence="2 4" id="KW-0863">Zinc-finger</keyword>
<dbReference type="PROSITE" id="PS50865">
    <property type="entry name" value="ZF_MYND_2"/>
    <property type="match status" value="1"/>
</dbReference>
<evidence type="ECO:0000313" key="6">
    <source>
        <dbReference type="EMBL" id="KAK6981596.1"/>
    </source>
</evidence>
<keyword evidence="3" id="KW-0862">Zinc</keyword>
<sequence>MVHKILHSSNLRHLPLAIRVIATSVISPNRKLDDLERLQEYSETAPAAQRILLLPIVFLSLDPGEIPDPGILDERELVVTIDDAISKALVAFEILYNIQLPKKADGLGADLWPRVIAWAQWIDTYSHYITNSPALVGQTFCLSFLGISDTIAQNSEIFQLVISEPWVWGIIGQAWTRLPSLTDARQRLATVRRLGRFFFHQNGLSAPQNFAELVDGLGGKLSELGQLTVYFFDEVVPAADQPIGMPYLRYLKSGFNLVLHADQALSDGIVTRAESCSEWRRSLYCHKIVRVLLRAICSLCITTFQHTLLLLRDCFKLINTTLLTSFGFTDLPAAIDDGLIRSLVACTLSPFAQDLQPQLEKYLVISFPPRLHDYGFLSSLVRALNGLVDVVTGDRFKSSEVRPIWDVFLALTHIPSTVLEILSDRIIARASSSPVLKACDNVECLKIKEEANFRRCSACRSCYYCSRACQISAWRQNHRLVCASYGRLILSERNSPPTTHRQRSFLRALVDYDYRKNKEHIFLRHAIAMHQGKQPITIYNYAKGEAQIRVKTTDTFTKLDGPEWDDLLLRARMSGGRMRIDIVETLDIMGVNYTVLPLRTDTAIVDAEFRRMVNEFQLTQDHFLAEKVELIKRIQSLASLTESPGFIEFH</sequence>
<evidence type="ECO:0000256" key="3">
    <source>
        <dbReference type="ARBA" id="ARBA00022833"/>
    </source>
</evidence>
<dbReference type="Pfam" id="PF01753">
    <property type="entry name" value="zf-MYND"/>
    <property type="match status" value="1"/>
</dbReference>
<dbReference type="Proteomes" id="UP001362999">
    <property type="component" value="Unassembled WGS sequence"/>
</dbReference>
<evidence type="ECO:0000256" key="2">
    <source>
        <dbReference type="ARBA" id="ARBA00022771"/>
    </source>
</evidence>
<reference evidence="6 7" key="1">
    <citation type="journal article" date="2024" name="J Genomics">
        <title>Draft genome sequencing and assembly of Favolaschia claudopus CIRM-BRFM 2984 isolated from oak limbs.</title>
        <authorList>
            <person name="Navarro D."/>
            <person name="Drula E."/>
            <person name="Chaduli D."/>
            <person name="Cazenave R."/>
            <person name="Ahrendt S."/>
            <person name="Wang J."/>
            <person name="Lipzen A."/>
            <person name="Daum C."/>
            <person name="Barry K."/>
            <person name="Grigoriev I.V."/>
            <person name="Favel A."/>
            <person name="Rosso M.N."/>
            <person name="Martin F."/>
        </authorList>
    </citation>
    <scope>NUCLEOTIDE SEQUENCE [LARGE SCALE GENOMIC DNA]</scope>
    <source>
        <strain evidence="6 7">CIRM-BRFM 2984</strain>
    </source>
</reference>
<accession>A0AAV9ZHP1</accession>
<comment type="caution">
    <text evidence="6">The sequence shown here is derived from an EMBL/GenBank/DDBJ whole genome shotgun (WGS) entry which is preliminary data.</text>
</comment>
<keyword evidence="7" id="KW-1185">Reference proteome</keyword>
<gene>
    <name evidence="6" type="ORF">R3P38DRAFT_3234024</name>
</gene>
<evidence type="ECO:0000259" key="5">
    <source>
        <dbReference type="PROSITE" id="PS50865"/>
    </source>
</evidence>
<feature type="domain" description="MYND-type" evidence="5">
    <location>
        <begin position="441"/>
        <end position="482"/>
    </location>
</feature>
<evidence type="ECO:0000256" key="1">
    <source>
        <dbReference type="ARBA" id="ARBA00022723"/>
    </source>
</evidence>
<dbReference type="AlphaFoldDB" id="A0AAV9ZHP1"/>
<dbReference type="Gene3D" id="1.10.220.160">
    <property type="match status" value="1"/>
</dbReference>
<keyword evidence="1" id="KW-0479">Metal-binding</keyword>
<name>A0AAV9ZHP1_9AGAR</name>
<evidence type="ECO:0000256" key="4">
    <source>
        <dbReference type="PROSITE-ProRule" id="PRU00134"/>
    </source>
</evidence>
<proteinExistence type="predicted"/>
<dbReference type="EMBL" id="JAWWNJ010000149">
    <property type="protein sequence ID" value="KAK6981596.1"/>
    <property type="molecule type" value="Genomic_DNA"/>
</dbReference>
<organism evidence="6 7">
    <name type="scientific">Favolaschia claudopus</name>
    <dbReference type="NCBI Taxonomy" id="2862362"/>
    <lineage>
        <taxon>Eukaryota</taxon>
        <taxon>Fungi</taxon>
        <taxon>Dikarya</taxon>
        <taxon>Basidiomycota</taxon>
        <taxon>Agaricomycotina</taxon>
        <taxon>Agaricomycetes</taxon>
        <taxon>Agaricomycetidae</taxon>
        <taxon>Agaricales</taxon>
        <taxon>Marasmiineae</taxon>
        <taxon>Mycenaceae</taxon>
        <taxon>Favolaschia</taxon>
    </lineage>
</organism>
<dbReference type="SUPFAM" id="SSF144232">
    <property type="entry name" value="HIT/MYND zinc finger-like"/>
    <property type="match status" value="1"/>
</dbReference>
<evidence type="ECO:0000313" key="7">
    <source>
        <dbReference type="Proteomes" id="UP001362999"/>
    </source>
</evidence>
<protein>
    <recommendedName>
        <fullName evidence="5">MYND-type domain-containing protein</fullName>
    </recommendedName>
</protein>
<dbReference type="InterPro" id="IPR002893">
    <property type="entry name" value="Znf_MYND"/>
</dbReference>